<organism evidence="1 2">
    <name type="scientific">Rhizobium meliloti</name>
    <name type="common">Ensifer meliloti</name>
    <name type="synonym">Sinorhizobium meliloti</name>
    <dbReference type="NCBI Taxonomy" id="382"/>
    <lineage>
        <taxon>Bacteria</taxon>
        <taxon>Pseudomonadati</taxon>
        <taxon>Pseudomonadota</taxon>
        <taxon>Alphaproteobacteria</taxon>
        <taxon>Hyphomicrobiales</taxon>
        <taxon>Rhizobiaceae</taxon>
        <taxon>Sinorhizobium/Ensifer group</taxon>
        <taxon>Sinorhizobium</taxon>
    </lineage>
</organism>
<evidence type="ECO:0000313" key="2">
    <source>
        <dbReference type="Proteomes" id="UP000429484"/>
    </source>
</evidence>
<dbReference type="EMBL" id="WISR01000104">
    <property type="protein sequence ID" value="MQW33237.1"/>
    <property type="molecule type" value="Genomic_DNA"/>
</dbReference>
<dbReference type="AlphaFoldDB" id="A0A222H6X9"/>
<reference evidence="1 2" key="1">
    <citation type="journal article" date="2013" name="Genome Biol.">
        <title>Comparative genomics of the core and accessory genomes of 48 Sinorhizobium strains comprising five genospecies.</title>
        <authorList>
            <person name="Sugawara M."/>
            <person name="Epstein B."/>
            <person name="Badgley B.D."/>
            <person name="Unno T."/>
            <person name="Xu L."/>
            <person name="Reese J."/>
            <person name="Gyaneshwar P."/>
            <person name="Denny R."/>
            <person name="Mudge J."/>
            <person name="Bharti A.K."/>
            <person name="Farmer A.D."/>
            <person name="May G.D."/>
            <person name="Woodward J.E."/>
            <person name="Medigue C."/>
            <person name="Vallenet D."/>
            <person name="Lajus A."/>
            <person name="Rouy Z."/>
            <person name="Martinez-Vaz B."/>
            <person name="Tiffin P."/>
            <person name="Young N.D."/>
            <person name="Sadowsky M.J."/>
        </authorList>
    </citation>
    <scope>NUCLEOTIDE SEQUENCE [LARGE SCALE GENOMIC DNA]</scope>
    <source>
        <strain evidence="1 2">N6B1</strain>
    </source>
</reference>
<accession>A0A222H6X9</accession>
<dbReference type="Proteomes" id="UP000429484">
    <property type="component" value="Unassembled WGS sequence"/>
</dbReference>
<gene>
    <name evidence="1" type="ORF">GHK53_10585</name>
</gene>
<evidence type="ECO:0000313" key="1">
    <source>
        <dbReference type="EMBL" id="MQW33237.1"/>
    </source>
</evidence>
<sequence>MLPHRPDNAALAEDDEAKLTPVATKTRDLGIDPQSNVNFIEQLNFGSSARCMILI</sequence>
<dbReference type="RefSeq" id="WP_010969489.1">
    <property type="nucleotide sequence ID" value="NZ_BJNJ01000024.1"/>
</dbReference>
<name>A0A222H6X9_RHIML</name>
<proteinExistence type="predicted"/>
<comment type="caution">
    <text evidence="1">The sequence shown here is derived from an EMBL/GenBank/DDBJ whole genome shotgun (WGS) entry which is preliminary data.</text>
</comment>
<protein>
    <submittedName>
        <fullName evidence="1">Uncharacterized protein</fullName>
    </submittedName>
</protein>
<dbReference type="GeneID" id="89576148"/>